<dbReference type="Gene3D" id="3.40.1190.20">
    <property type="match status" value="1"/>
</dbReference>
<protein>
    <submittedName>
        <fullName evidence="4">Carbohydrate kinase family protein</fullName>
    </submittedName>
</protein>
<name>A0A967AZL7_9MICO</name>
<accession>A0A967AZL7</accession>
<sequence length="383" mass="40799">MSQQSPSEPECQPYDPLAADRAAGGPELDLFVEGQVFLDIIFTGLRALPQRGQEIWSEGMGSTPGGIANLAVAASRLGLRTGLAAAFGDDAYGDFCWTTLAENEHVDLSRSRRFADWHTAVTISMADGVDRAMVTHGHPAPIPVTEMIGRPPTAAAVMVDLAPGEDVVGTADEPSWVERARRDGSLVFADVGFDPSGQWDERLLDQLQTCHAFMPNALEAMAYTRTSSAHEALYALADRVPLAVVTDGVNGALALDSSTGEEATVPALRVQALDPTGAGDVFGAAVVLGTLAHWPLQDRLAFASLCSALAVQQFGGSLAAPGWGDIADWWHRQTTATSGSAYDKALRRRFGFLDALVPQVPQGATRRAHATLAHYNDLFKEHP</sequence>
<comment type="caution">
    <text evidence="4">The sequence shown here is derived from an EMBL/GenBank/DDBJ whole genome shotgun (WGS) entry which is preliminary data.</text>
</comment>
<gene>
    <name evidence="4" type="ORF">G9U51_02610</name>
</gene>
<dbReference type="InterPro" id="IPR002173">
    <property type="entry name" value="Carboh/pur_kinase_PfkB_CS"/>
</dbReference>
<dbReference type="PANTHER" id="PTHR42774">
    <property type="entry name" value="PHOSPHOTRANSFERASE SYSTEM TRANSPORT PROTEIN"/>
    <property type="match status" value="1"/>
</dbReference>
<evidence type="ECO:0000313" key="5">
    <source>
        <dbReference type="Proteomes" id="UP000744769"/>
    </source>
</evidence>
<dbReference type="PROSITE" id="PS00584">
    <property type="entry name" value="PFKB_KINASES_2"/>
    <property type="match status" value="1"/>
</dbReference>
<keyword evidence="2 4" id="KW-0418">Kinase</keyword>
<evidence type="ECO:0000256" key="2">
    <source>
        <dbReference type="ARBA" id="ARBA00022777"/>
    </source>
</evidence>
<dbReference type="SUPFAM" id="SSF53613">
    <property type="entry name" value="Ribokinase-like"/>
    <property type="match status" value="1"/>
</dbReference>
<dbReference type="InterPro" id="IPR052562">
    <property type="entry name" value="Ketohexokinase-related"/>
</dbReference>
<feature type="domain" description="Carbohydrate kinase PfkB" evidence="3">
    <location>
        <begin position="60"/>
        <end position="318"/>
    </location>
</feature>
<dbReference type="EMBL" id="JAAOIV010000002">
    <property type="protein sequence ID" value="NHN54673.1"/>
    <property type="molecule type" value="Genomic_DNA"/>
</dbReference>
<dbReference type="Proteomes" id="UP000744769">
    <property type="component" value="Unassembled WGS sequence"/>
</dbReference>
<dbReference type="InterPro" id="IPR011611">
    <property type="entry name" value="PfkB_dom"/>
</dbReference>
<evidence type="ECO:0000256" key="1">
    <source>
        <dbReference type="ARBA" id="ARBA00022679"/>
    </source>
</evidence>
<dbReference type="RefSeq" id="WP_166192759.1">
    <property type="nucleotide sequence ID" value="NZ_JAAOIV010000002.1"/>
</dbReference>
<dbReference type="InterPro" id="IPR029056">
    <property type="entry name" value="Ribokinase-like"/>
</dbReference>
<dbReference type="AlphaFoldDB" id="A0A967AZL7"/>
<dbReference type="PANTHER" id="PTHR42774:SF3">
    <property type="entry name" value="KETOHEXOKINASE"/>
    <property type="match status" value="1"/>
</dbReference>
<organism evidence="4 5">
    <name type="scientific">Metallococcus carri</name>
    <dbReference type="NCBI Taxonomy" id="1656884"/>
    <lineage>
        <taxon>Bacteria</taxon>
        <taxon>Bacillati</taxon>
        <taxon>Actinomycetota</taxon>
        <taxon>Actinomycetes</taxon>
        <taxon>Micrococcales</taxon>
        <taxon>Dermacoccaceae</taxon>
        <taxon>Metallococcus</taxon>
    </lineage>
</organism>
<proteinExistence type="predicted"/>
<evidence type="ECO:0000259" key="3">
    <source>
        <dbReference type="Pfam" id="PF00294"/>
    </source>
</evidence>
<reference evidence="4" key="1">
    <citation type="submission" date="2020-03" db="EMBL/GenBank/DDBJ databases">
        <title>Draft sequencing of Calidifontibacter sp. DB0510.</title>
        <authorList>
            <person name="Kim D.-U."/>
        </authorList>
    </citation>
    <scope>NUCLEOTIDE SEQUENCE</scope>
    <source>
        <strain evidence="4">DB0510</strain>
    </source>
</reference>
<keyword evidence="1" id="KW-0808">Transferase</keyword>
<evidence type="ECO:0000313" key="4">
    <source>
        <dbReference type="EMBL" id="NHN54673.1"/>
    </source>
</evidence>
<dbReference type="GO" id="GO:0016301">
    <property type="term" value="F:kinase activity"/>
    <property type="evidence" value="ECO:0007669"/>
    <property type="project" value="UniProtKB-KW"/>
</dbReference>
<dbReference type="Pfam" id="PF00294">
    <property type="entry name" value="PfkB"/>
    <property type="match status" value="1"/>
</dbReference>
<keyword evidence="5" id="KW-1185">Reference proteome</keyword>